<dbReference type="PANTHER" id="PTHR42685">
    <property type="entry name" value="GERANYLGERANYL DIPHOSPHATE REDUCTASE"/>
    <property type="match status" value="1"/>
</dbReference>
<evidence type="ECO:0000313" key="2">
    <source>
        <dbReference type="EMBL" id="QNP28785.1"/>
    </source>
</evidence>
<evidence type="ECO:0000313" key="3">
    <source>
        <dbReference type="Proteomes" id="UP000516013"/>
    </source>
</evidence>
<keyword evidence="3" id="KW-1185">Reference proteome</keyword>
<dbReference type="InterPro" id="IPR011777">
    <property type="entry name" value="Geranylgeranyl_Rdtase_fam"/>
</dbReference>
<protein>
    <submittedName>
        <fullName evidence="2">Geranylgeranyl reductase family protein</fullName>
    </submittedName>
</protein>
<name>A0A7H0EYB9_9CYAN</name>
<dbReference type="NCBIfam" id="TIGR02032">
    <property type="entry name" value="GG-red-SF"/>
    <property type="match status" value="1"/>
</dbReference>
<accession>A0A7H0EYB9</accession>
<feature type="domain" description="FAD-binding" evidence="1">
    <location>
        <begin position="4"/>
        <end position="320"/>
    </location>
</feature>
<dbReference type="EMBL" id="CP060822">
    <property type="protein sequence ID" value="QNP28785.1"/>
    <property type="molecule type" value="Genomic_DNA"/>
</dbReference>
<reference evidence="2 3" key="1">
    <citation type="submission" date="2020-08" db="EMBL/GenBank/DDBJ databases">
        <title>Complete genome sequence of Raphidiopsis curvispora isolated from drinking water reservoir in South Korea.</title>
        <authorList>
            <person name="Jeong J."/>
        </authorList>
    </citation>
    <scope>NUCLEOTIDE SEQUENCE [LARGE SCALE GENOMIC DNA]</scope>
    <source>
        <strain evidence="2 3">GIHE-G1</strain>
    </source>
</reference>
<dbReference type="InterPro" id="IPR036188">
    <property type="entry name" value="FAD/NAD-bd_sf"/>
</dbReference>
<proteinExistence type="predicted"/>
<dbReference type="AlphaFoldDB" id="A0A7H0EYB9"/>
<dbReference type="InterPro" id="IPR002938">
    <property type="entry name" value="FAD-bd"/>
</dbReference>
<dbReference type="Proteomes" id="UP000516013">
    <property type="component" value="Chromosome"/>
</dbReference>
<gene>
    <name evidence="2" type="ORF">IAR63_12940</name>
</gene>
<dbReference type="GO" id="GO:0016628">
    <property type="term" value="F:oxidoreductase activity, acting on the CH-CH group of donors, NAD or NADP as acceptor"/>
    <property type="evidence" value="ECO:0007669"/>
    <property type="project" value="InterPro"/>
</dbReference>
<dbReference type="Gene3D" id="3.50.50.60">
    <property type="entry name" value="FAD/NAD(P)-binding domain"/>
    <property type="match status" value="1"/>
</dbReference>
<dbReference type="PANTHER" id="PTHR42685:SF22">
    <property type="entry name" value="CONDITIONED MEDIUM FACTOR RECEPTOR 1"/>
    <property type="match status" value="1"/>
</dbReference>
<organism evidence="2 3">
    <name type="scientific">Cylindrospermopsis curvispora GIHE-G1</name>
    <dbReference type="NCBI Taxonomy" id="2666332"/>
    <lineage>
        <taxon>Bacteria</taxon>
        <taxon>Bacillati</taxon>
        <taxon>Cyanobacteriota</taxon>
        <taxon>Cyanophyceae</taxon>
        <taxon>Nostocales</taxon>
        <taxon>Aphanizomenonaceae</taxon>
        <taxon>Cylindrospermopsis</taxon>
    </lineage>
</organism>
<dbReference type="InterPro" id="IPR050407">
    <property type="entry name" value="Geranylgeranyl_reductase"/>
</dbReference>
<evidence type="ECO:0000259" key="1">
    <source>
        <dbReference type="Pfam" id="PF01494"/>
    </source>
</evidence>
<dbReference type="GO" id="GO:0071949">
    <property type="term" value="F:FAD binding"/>
    <property type="evidence" value="ECO:0007669"/>
    <property type="project" value="InterPro"/>
</dbReference>
<dbReference type="SUPFAM" id="SSF51905">
    <property type="entry name" value="FAD/NAD(P)-binding domain"/>
    <property type="match status" value="1"/>
</dbReference>
<sequence length="404" mass="44790">MLNYDVIVCGAGPAGTTAAWMAAKTGLKVALIEKYPLPRHKTCGGGMPAVLGNLLPDLVPEAVVACQVNYMRHTWKFDHPILGAINPPGSEPEFKLWMVQRSVFDNALARQAAQAGADLRDGLAVKSLEIDSHGVIVRARSFKSDSGIGGGEFVAYAPYVIGADGANGITAKIANLRRERTMALAMEVEYPYNWTQDHPKDLRPDVIHLEYGAVPNGYGWIFPKEDHLNVGAGLFRPDRRDCRSDHSIRDQLQQAICQYLDFMDISYNPELIRFHGHPLPIWDGREKCHTPDGKILLAGDAAGLINPFFGDGILHAVKSGMLAAECVATNTTSSYTQRIHHEFAANFDAALQMARFYYQWPHFCYQQIVTRPTATHIAARLLYGETPFHQIAERMIGKMRGLMF</sequence>
<dbReference type="Pfam" id="PF01494">
    <property type="entry name" value="FAD_binding_3"/>
    <property type="match status" value="1"/>
</dbReference>
<dbReference type="KEGG" id="ccur:IAR63_12940"/>
<dbReference type="RefSeq" id="WP_187705554.1">
    <property type="nucleotide sequence ID" value="NZ_CP060822.1"/>
</dbReference>
<dbReference type="PRINTS" id="PR00420">
    <property type="entry name" value="RNGMNOXGNASE"/>
</dbReference>